<feature type="domain" description="TonB-dependent receptor-like beta-barrel" evidence="12">
    <location>
        <begin position="236"/>
        <end position="636"/>
    </location>
</feature>
<evidence type="ECO:0000256" key="10">
    <source>
        <dbReference type="RuleBase" id="RU003357"/>
    </source>
</evidence>
<keyword evidence="8" id="KW-0675">Receptor</keyword>
<evidence type="ECO:0000259" key="13">
    <source>
        <dbReference type="Pfam" id="PF07715"/>
    </source>
</evidence>
<evidence type="ECO:0000256" key="6">
    <source>
        <dbReference type="ARBA" id="ARBA00023077"/>
    </source>
</evidence>
<evidence type="ECO:0000256" key="11">
    <source>
        <dbReference type="SAM" id="Phobius"/>
    </source>
</evidence>
<dbReference type="OrthoDB" id="9758472at2"/>
<dbReference type="InterPro" id="IPR037066">
    <property type="entry name" value="Plug_dom_sf"/>
</dbReference>
<reference evidence="15" key="1">
    <citation type="submission" date="2019-06" db="EMBL/GenBank/DDBJ databases">
        <title>Alistipes onderdonkii subsp. vulgaris subsp. nov., Alistipes dispar sp. nov. and Alistipes communis sp. nov., isolated from human faeces, and creation of Alistipes onderdonkii subsp. onderdonkii subsp. nov.</title>
        <authorList>
            <person name="Sakamoto M."/>
            <person name="Ikeyama N."/>
            <person name="Ogata Y."/>
            <person name="Suda W."/>
            <person name="Iino T."/>
            <person name="Hattori M."/>
            <person name="Ohkuma M."/>
        </authorList>
    </citation>
    <scope>NUCLEOTIDE SEQUENCE [LARGE SCALE GENOMIC DNA]</scope>
    <source>
        <strain evidence="15">5CBH24</strain>
    </source>
</reference>
<evidence type="ECO:0000313" key="14">
    <source>
        <dbReference type="EMBL" id="BBL04983.1"/>
    </source>
</evidence>
<keyword evidence="4 11" id="KW-0812">Transmembrane</keyword>
<dbReference type="GO" id="GO:0015344">
    <property type="term" value="F:siderophore uptake transmembrane transporter activity"/>
    <property type="evidence" value="ECO:0007669"/>
    <property type="project" value="TreeGrafter"/>
</dbReference>
<name>A0A4Y1WV69_9BACT</name>
<dbReference type="Pfam" id="PF00593">
    <property type="entry name" value="TonB_dep_Rec_b-barrel"/>
    <property type="match status" value="1"/>
</dbReference>
<evidence type="ECO:0000256" key="8">
    <source>
        <dbReference type="ARBA" id="ARBA00023170"/>
    </source>
</evidence>
<feature type="domain" description="TonB-dependent receptor plug" evidence="13">
    <location>
        <begin position="88"/>
        <end position="176"/>
    </location>
</feature>
<accession>A0A4Y1WV69</accession>
<dbReference type="Gene3D" id="2.40.170.20">
    <property type="entry name" value="TonB-dependent receptor, beta-barrel domain"/>
    <property type="match status" value="1"/>
</dbReference>
<protein>
    <recommendedName>
        <fullName evidence="16">TonB-dependent receptor</fullName>
    </recommendedName>
</protein>
<sequence>MKKHSTAKPIPCFKRWSRTNYAVFASLHRQVTIGVLAVGMSILLLTTETAAAQQADTSGVSRVMRIEPVGVTGTRLSPSRSIQSQTPVFDRGTEAAAPFQTLEDALRLSPSIDIRERSGKGVQADISIRGGSPDQTMMLLNGINFTDARTGHQTHSLPIDMDCVSGIELIEGIPGVGAYAGAVNVRTVPLYRNYLRLKAEGGQHGYGYTNLSGALTRDRLVLFAAGSLRRSDGYIHNTDFRNVNGYLRMTYDSPKAGFFDFQTGGQGRRFGSNGFYAAYNPDQFEQTATALGSLRWIKEWGLFRICADASYRKNFDRYEWTRGTPTNYHNTDNVGAELWGDLQWRGGSTSLGGDYIYHHIFSSNLGEPMAAPRGRYKCEAERHVGNLWLRHSMRWRRFAIAASAGASFTPYGTSVSWAVSGRYGNGGWQAEAGAAQSMRLPTFTDLYYTSEAQVNNPNLKPERAVTYHIGGGYAIEKWHASVQFFYRDGRNVIDWVWRDELTIGDRTLYDKWHSEQESHLGTFGIEASGGYRSDGGVVRRATVSYGYLTTSRLSDVRTSSILDYMRHKLSFAAEIRFLRRFSLAVTGTLFDRYGFYNRYLRDADGKLLTDDKGRMQTEEVDFSPYFLLDGHLRWEKGIVALHVDLANITDTDYCDFGGLRRPNFWITGGITLTIR</sequence>
<dbReference type="GO" id="GO:0044718">
    <property type="term" value="P:siderophore transmembrane transport"/>
    <property type="evidence" value="ECO:0007669"/>
    <property type="project" value="TreeGrafter"/>
</dbReference>
<evidence type="ECO:0000256" key="2">
    <source>
        <dbReference type="ARBA" id="ARBA00022448"/>
    </source>
</evidence>
<evidence type="ECO:0000256" key="1">
    <source>
        <dbReference type="ARBA" id="ARBA00004571"/>
    </source>
</evidence>
<evidence type="ECO:0000256" key="9">
    <source>
        <dbReference type="ARBA" id="ARBA00023237"/>
    </source>
</evidence>
<evidence type="ECO:0000256" key="4">
    <source>
        <dbReference type="ARBA" id="ARBA00022692"/>
    </source>
</evidence>
<dbReference type="InterPro" id="IPR036942">
    <property type="entry name" value="Beta-barrel_TonB_sf"/>
</dbReference>
<dbReference type="SUPFAM" id="SSF56935">
    <property type="entry name" value="Porins"/>
    <property type="match status" value="1"/>
</dbReference>
<comment type="subcellular location">
    <subcellularLocation>
        <location evidence="1">Cell outer membrane</location>
        <topology evidence="1">Multi-pass membrane protein</topology>
    </subcellularLocation>
</comment>
<dbReference type="RefSeq" id="WP_141413269.1">
    <property type="nucleotide sequence ID" value="NZ_AP019735.1"/>
</dbReference>
<keyword evidence="15" id="KW-1185">Reference proteome</keyword>
<proteinExistence type="inferred from homology"/>
<dbReference type="Proteomes" id="UP000318946">
    <property type="component" value="Chromosome"/>
</dbReference>
<keyword evidence="6 10" id="KW-0798">TonB box</keyword>
<evidence type="ECO:0008006" key="16">
    <source>
        <dbReference type="Google" id="ProtNLM"/>
    </source>
</evidence>
<dbReference type="InterPro" id="IPR039426">
    <property type="entry name" value="TonB-dep_rcpt-like"/>
</dbReference>
<evidence type="ECO:0000256" key="3">
    <source>
        <dbReference type="ARBA" id="ARBA00022452"/>
    </source>
</evidence>
<organism evidence="14 15">
    <name type="scientific">Alistipes communis</name>
    <dbReference type="NCBI Taxonomy" id="2585118"/>
    <lineage>
        <taxon>Bacteria</taxon>
        <taxon>Pseudomonadati</taxon>
        <taxon>Bacteroidota</taxon>
        <taxon>Bacteroidia</taxon>
        <taxon>Bacteroidales</taxon>
        <taxon>Rikenellaceae</taxon>
        <taxon>Alistipes</taxon>
    </lineage>
</organism>
<dbReference type="GeneID" id="78343012"/>
<keyword evidence="11" id="KW-1133">Transmembrane helix</keyword>
<keyword evidence="5" id="KW-0732">Signal</keyword>
<dbReference type="InterPro" id="IPR012910">
    <property type="entry name" value="Plug_dom"/>
</dbReference>
<evidence type="ECO:0000313" key="15">
    <source>
        <dbReference type="Proteomes" id="UP000318946"/>
    </source>
</evidence>
<gene>
    <name evidence="14" type="ORF">A5CBH24_22960</name>
</gene>
<evidence type="ECO:0000256" key="7">
    <source>
        <dbReference type="ARBA" id="ARBA00023136"/>
    </source>
</evidence>
<keyword evidence="3" id="KW-1134">Transmembrane beta strand</keyword>
<comment type="similarity">
    <text evidence="10">Belongs to the TonB-dependent receptor family.</text>
</comment>
<dbReference type="Pfam" id="PF07715">
    <property type="entry name" value="Plug"/>
    <property type="match status" value="1"/>
</dbReference>
<dbReference type="Gene3D" id="2.170.130.10">
    <property type="entry name" value="TonB-dependent receptor, plug domain"/>
    <property type="match status" value="1"/>
</dbReference>
<evidence type="ECO:0000259" key="12">
    <source>
        <dbReference type="Pfam" id="PF00593"/>
    </source>
</evidence>
<keyword evidence="7 10" id="KW-0472">Membrane</keyword>
<dbReference type="PANTHER" id="PTHR30069">
    <property type="entry name" value="TONB-DEPENDENT OUTER MEMBRANE RECEPTOR"/>
    <property type="match status" value="1"/>
</dbReference>
<keyword evidence="9" id="KW-0998">Cell outer membrane</keyword>
<feature type="transmembrane region" description="Helical" evidence="11">
    <location>
        <begin position="21"/>
        <end position="45"/>
    </location>
</feature>
<keyword evidence="2" id="KW-0813">Transport</keyword>
<dbReference type="EMBL" id="AP019735">
    <property type="protein sequence ID" value="BBL04983.1"/>
    <property type="molecule type" value="Genomic_DNA"/>
</dbReference>
<evidence type="ECO:0000256" key="5">
    <source>
        <dbReference type="ARBA" id="ARBA00022729"/>
    </source>
</evidence>
<dbReference type="KEGG" id="acou:A5CBH24_22960"/>
<dbReference type="PANTHER" id="PTHR30069:SF29">
    <property type="entry name" value="HEMOGLOBIN AND HEMOGLOBIN-HAPTOGLOBIN-BINDING PROTEIN 1-RELATED"/>
    <property type="match status" value="1"/>
</dbReference>
<dbReference type="AlphaFoldDB" id="A0A4Y1WV69"/>
<dbReference type="GO" id="GO:0009279">
    <property type="term" value="C:cell outer membrane"/>
    <property type="evidence" value="ECO:0007669"/>
    <property type="project" value="UniProtKB-SubCell"/>
</dbReference>
<dbReference type="InterPro" id="IPR000531">
    <property type="entry name" value="Beta-barrel_TonB"/>
</dbReference>